<evidence type="ECO:0000313" key="1">
    <source>
        <dbReference type="EMBL" id="KAG8502859.1"/>
    </source>
</evidence>
<keyword evidence="2" id="KW-1185">Reference proteome</keyword>
<name>A0A8J5ZAC5_9ROSI</name>
<sequence>MSWYMAHVEASLHATQAVKNQHKQPSHFFQSTPIIGIKSLHPRGPVVAETKTRWLHQAFLLHHHQPSICGNIDAKPAPLRANPTVAQISQHADERTKRHQAMFCIQNCVSDVIFTRIMACETPKKAWDKLNEEF</sequence>
<protein>
    <submittedName>
        <fullName evidence="1">Uncharacterized protein</fullName>
    </submittedName>
</protein>
<gene>
    <name evidence="1" type="ORF">CXB51_000697</name>
</gene>
<comment type="caution">
    <text evidence="1">The sequence shown here is derived from an EMBL/GenBank/DDBJ whole genome shotgun (WGS) entry which is preliminary data.</text>
</comment>
<dbReference type="Proteomes" id="UP000701853">
    <property type="component" value="Chromosome 1"/>
</dbReference>
<proteinExistence type="predicted"/>
<organism evidence="1 2">
    <name type="scientific">Gossypium anomalum</name>
    <dbReference type="NCBI Taxonomy" id="47600"/>
    <lineage>
        <taxon>Eukaryota</taxon>
        <taxon>Viridiplantae</taxon>
        <taxon>Streptophyta</taxon>
        <taxon>Embryophyta</taxon>
        <taxon>Tracheophyta</taxon>
        <taxon>Spermatophyta</taxon>
        <taxon>Magnoliopsida</taxon>
        <taxon>eudicotyledons</taxon>
        <taxon>Gunneridae</taxon>
        <taxon>Pentapetalae</taxon>
        <taxon>rosids</taxon>
        <taxon>malvids</taxon>
        <taxon>Malvales</taxon>
        <taxon>Malvaceae</taxon>
        <taxon>Malvoideae</taxon>
        <taxon>Gossypium</taxon>
    </lineage>
</organism>
<dbReference type="PANTHER" id="PTHR35317">
    <property type="entry name" value="OS04G0629600 PROTEIN"/>
    <property type="match status" value="1"/>
</dbReference>
<reference evidence="1 2" key="1">
    <citation type="journal article" date="2021" name="bioRxiv">
        <title>The Gossypium anomalum genome as a resource for cotton improvement and evolutionary analysis of hybrid incompatibility.</title>
        <authorList>
            <person name="Grover C.E."/>
            <person name="Yuan D."/>
            <person name="Arick M.A."/>
            <person name="Miller E.R."/>
            <person name="Hu G."/>
            <person name="Peterson D.G."/>
            <person name="Wendel J.F."/>
            <person name="Udall J.A."/>
        </authorList>
    </citation>
    <scope>NUCLEOTIDE SEQUENCE [LARGE SCALE GENOMIC DNA]</scope>
    <source>
        <strain evidence="1">JFW-Udall</strain>
        <tissue evidence="1">Leaf</tissue>
    </source>
</reference>
<dbReference type="AlphaFoldDB" id="A0A8J5ZAC5"/>
<dbReference type="EMBL" id="JAHUZN010000001">
    <property type="protein sequence ID" value="KAG8502859.1"/>
    <property type="molecule type" value="Genomic_DNA"/>
</dbReference>
<dbReference type="PANTHER" id="PTHR35317:SF31">
    <property type="entry name" value="DUF4219 DOMAIN-CONTAINING PROTEIN"/>
    <property type="match status" value="1"/>
</dbReference>
<evidence type="ECO:0000313" key="2">
    <source>
        <dbReference type="Proteomes" id="UP000701853"/>
    </source>
</evidence>
<dbReference type="OrthoDB" id="1710004at2759"/>
<accession>A0A8J5ZAC5</accession>